<accession>A0A0R2B8K1</accession>
<dbReference type="GO" id="GO:0009159">
    <property type="term" value="P:deoxyribonucleoside monophosphate catabolic process"/>
    <property type="evidence" value="ECO:0007669"/>
    <property type="project" value="TreeGrafter"/>
</dbReference>
<dbReference type="GO" id="GO:0070694">
    <property type="term" value="F:5-hydroxymethyl-dUMP N-hydrolase activity"/>
    <property type="evidence" value="ECO:0007669"/>
    <property type="project" value="TreeGrafter"/>
</dbReference>
<dbReference type="AlphaFoldDB" id="A0A0R2B8K1"/>
<dbReference type="Proteomes" id="UP000051672">
    <property type="component" value="Unassembled WGS sequence"/>
</dbReference>
<protein>
    <submittedName>
        <fullName evidence="1">Nucleoside 2-deoxyribosyltransferase</fullName>
    </submittedName>
</protein>
<dbReference type="InterPro" id="IPR051239">
    <property type="entry name" value="2'-dNMP_N-hydrolase"/>
</dbReference>
<dbReference type="Gene3D" id="3.40.50.450">
    <property type="match status" value="1"/>
</dbReference>
<dbReference type="InterPro" id="IPR007710">
    <property type="entry name" value="Nucleoside_deoxyribTrfase"/>
</dbReference>
<dbReference type="PANTHER" id="PTHR15364:SF0">
    <property type="entry name" value="2'-DEOXYNUCLEOSIDE 5'-PHOSPHATE N-HYDROLASE 1"/>
    <property type="match status" value="1"/>
</dbReference>
<keyword evidence="1" id="KW-0808">Transferase</keyword>
<evidence type="ECO:0000313" key="2">
    <source>
        <dbReference type="Proteomes" id="UP000051672"/>
    </source>
</evidence>
<sequence>MLIFFQGGVFMKIYFANGLFSRADFLYNQQLVAHLRQEIPHVDIYLPQENAAINDKSSYADSRMIAQADTAELLSADLMIAVLDGPVIDNGVASEIGVAYASQIPIIGLYTDSRQLGATNPQKIAALADVAENQFHYLNLYTTGLIKLRGQIVTDEAQLIRAVKDFGLS</sequence>
<dbReference type="GO" id="GO:0016740">
    <property type="term" value="F:transferase activity"/>
    <property type="evidence" value="ECO:0007669"/>
    <property type="project" value="UniProtKB-KW"/>
</dbReference>
<dbReference type="PATRIC" id="fig|1423727.3.peg.143"/>
<dbReference type="SUPFAM" id="SSF52309">
    <property type="entry name" value="N-(deoxy)ribosyltransferase-like"/>
    <property type="match status" value="1"/>
</dbReference>
<gene>
    <name evidence="1" type="ORF">FC34_GL000143</name>
</gene>
<keyword evidence="2" id="KW-1185">Reference proteome</keyword>
<organism evidence="1 2">
    <name type="scientific">Lacticaseibacillus brantae DSM 23927</name>
    <dbReference type="NCBI Taxonomy" id="1423727"/>
    <lineage>
        <taxon>Bacteria</taxon>
        <taxon>Bacillati</taxon>
        <taxon>Bacillota</taxon>
        <taxon>Bacilli</taxon>
        <taxon>Lactobacillales</taxon>
        <taxon>Lactobacillaceae</taxon>
        <taxon>Lacticaseibacillus</taxon>
    </lineage>
</organism>
<proteinExistence type="predicted"/>
<dbReference type="PANTHER" id="PTHR15364">
    <property type="entry name" value="2'-DEOXYNUCLEOSIDE 5'-PHOSPHATE N-HYDROLASE 1"/>
    <property type="match status" value="1"/>
</dbReference>
<dbReference type="Pfam" id="PF05014">
    <property type="entry name" value="Nuc_deoxyrib_tr"/>
    <property type="match status" value="1"/>
</dbReference>
<reference evidence="1 2" key="1">
    <citation type="journal article" date="2015" name="Genome Announc.">
        <title>Expanding the biotechnology potential of lactobacilli through comparative genomics of 213 strains and associated genera.</title>
        <authorList>
            <person name="Sun Z."/>
            <person name="Harris H.M."/>
            <person name="McCann A."/>
            <person name="Guo C."/>
            <person name="Argimon S."/>
            <person name="Zhang W."/>
            <person name="Yang X."/>
            <person name="Jeffery I.B."/>
            <person name="Cooney J.C."/>
            <person name="Kagawa T.F."/>
            <person name="Liu W."/>
            <person name="Song Y."/>
            <person name="Salvetti E."/>
            <person name="Wrobel A."/>
            <person name="Rasinkangas P."/>
            <person name="Parkhill J."/>
            <person name="Rea M.C."/>
            <person name="O'Sullivan O."/>
            <person name="Ritari J."/>
            <person name="Douillard F.P."/>
            <person name="Paul Ross R."/>
            <person name="Yang R."/>
            <person name="Briner A.E."/>
            <person name="Felis G.E."/>
            <person name="de Vos W.M."/>
            <person name="Barrangou R."/>
            <person name="Klaenhammer T.R."/>
            <person name="Caufield P.W."/>
            <person name="Cui Y."/>
            <person name="Zhang H."/>
            <person name="O'Toole P.W."/>
        </authorList>
    </citation>
    <scope>NUCLEOTIDE SEQUENCE [LARGE SCALE GENOMIC DNA]</scope>
    <source>
        <strain evidence="1 2">DSM 23927</strain>
    </source>
</reference>
<dbReference type="EMBL" id="AYZQ01000001">
    <property type="protein sequence ID" value="KRM72438.1"/>
    <property type="molecule type" value="Genomic_DNA"/>
</dbReference>
<name>A0A0R2B8K1_9LACO</name>
<evidence type="ECO:0000313" key="1">
    <source>
        <dbReference type="EMBL" id="KRM72438.1"/>
    </source>
</evidence>
<comment type="caution">
    <text evidence="1">The sequence shown here is derived from an EMBL/GenBank/DDBJ whole genome shotgun (WGS) entry which is preliminary data.</text>
</comment>
<dbReference type="STRING" id="1423727.FC34_GL000143"/>